<comment type="cofactor">
    <cofactor evidence="1 2">
        <name>Zn(2+)</name>
        <dbReference type="ChEBI" id="CHEBI:29105"/>
    </cofactor>
    <text evidence="1 2">Binds 1 zinc ion per subunit.</text>
</comment>
<gene>
    <name evidence="4" type="ORF">RI129_005943</name>
</gene>
<dbReference type="AlphaFoldDB" id="A0AAN7VG45"/>
<comment type="caution">
    <text evidence="4">The sequence shown here is derived from an EMBL/GenBank/DDBJ whole genome shotgun (WGS) entry which is preliminary data.</text>
</comment>
<keyword evidence="5" id="KW-1185">Reference proteome</keyword>
<protein>
    <recommendedName>
        <fullName evidence="2">Metalloendopeptidase</fullName>
        <ecNumber evidence="2">3.4.24.-</ecNumber>
    </recommendedName>
</protein>
<feature type="domain" description="Peptidase M12A" evidence="3">
    <location>
        <begin position="49"/>
        <end position="218"/>
    </location>
</feature>
<evidence type="ECO:0000256" key="2">
    <source>
        <dbReference type="RuleBase" id="RU361183"/>
    </source>
</evidence>
<dbReference type="Pfam" id="PF01400">
    <property type="entry name" value="Astacin"/>
    <property type="match status" value="1"/>
</dbReference>
<evidence type="ECO:0000313" key="5">
    <source>
        <dbReference type="Proteomes" id="UP001329430"/>
    </source>
</evidence>
<dbReference type="SUPFAM" id="SSF55486">
    <property type="entry name" value="Metalloproteases ('zincins'), catalytic domain"/>
    <property type="match status" value="1"/>
</dbReference>
<dbReference type="PROSITE" id="PS51864">
    <property type="entry name" value="ASTACIN"/>
    <property type="match status" value="1"/>
</dbReference>
<dbReference type="GO" id="GO:0006508">
    <property type="term" value="P:proteolysis"/>
    <property type="evidence" value="ECO:0007669"/>
    <property type="project" value="UniProtKB-KW"/>
</dbReference>
<keyword evidence="1 2" id="KW-0645">Protease</keyword>
<keyword evidence="2" id="KW-0732">Signal</keyword>
<keyword evidence="1 2" id="KW-0482">Metalloprotease</keyword>
<sequence>MYILYVCLLGLVSHVSSVNANPLIVDDHNLWQRSGKFEGDMVLAPWQKNGVIDTALRWPNRNIPYEISDVFDEQQKAQIAEVLEREYAKTCVTVKPRVNEPDYVYVSGDSTGCWAQVGRLGGRQELNLQTNGCVWNHTIVHEFLHAAGFYHQQSSVDRDDYVTIFWENILEGMAYNFDKYNADFITSFNESYDYASIMHYGMYAFTSNNKPTILPKVR</sequence>
<dbReference type="InterPro" id="IPR034035">
    <property type="entry name" value="Astacin-like_dom"/>
</dbReference>
<dbReference type="PANTHER" id="PTHR10127">
    <property type="entry name" value="DISCOIDIN, CUB, EGF, LAMININ , AND ZINC METALLOPROTEASE DOMAIN CONTAINING"/>
    <property type="match status" value="1"/>
</dbReference>
<reference evidence="4 5" key="1">
    <citation type="journal article" date="2024" name="Insects">
        <title>An Improved Chromosome-Level Genome Assembly of the Firefly Pyrocoelia pectoralis.</title>
        <authorList>
            <person name="Fu X."/>
            <person name="Meyer-Rochow V.B."/>
            <person name="Ballantyne L."/>
            <person name="Zhu X."/>
        </authorList>
    </citation>
    <scope>NUCLEOTIDE SEQUENCE [LARGE SCALE GENOMIC DNA]</scope>
    <source>
        <tissue evidence="4">Whole body</tissue>
    </source>
</reference>
<feature type="binding site" evidence="1">
    <location>
        <position position="141"/>
    </location>
    <ligand>
        <name>Zn(2+)</name>
        <dbReference type="ChEBI" id="CHEBI:29105"/>
        <note>catalytic</note>
    </ligand>
</feature>
<accession>A0AAN7VG45</accession>
<dbReference type="Gene3D" id="3.40.390.10">
    <property type="entry name" value="Collagenase (Catalytic Domain)"/>
    <property type="match status" value="1"/>
</dbReference>
<comment type="caution">
    <text evidence="1">Lacks conserved residue(s) required for the propagation of feature annotation.</text>
</comment>
<keyword evidence="1 2" id="KW-0862">Zinc</keyword>
<dbReference type="InterPro" id="IPR006026">
    <property type="entry name" value="Peptidase_Metallo"/>
</dbReference>
<dbReference type="GO" id="GO:0008270">
    <property type="term" value="F:zinc ion binding"/>
    <property type="evidence" value="ECO:0007669"/>
    <property type="project" value="UniProtKB-UniRule"/>
</dbReference>
<organism evidence="4 5">
    <name type="scientific">Pyrocoelia pectoralis</name>
    <dbReference type="NCBI Taxonomy" id="417401"/>
    <lineage>
        <taxon>Eukaryota</taxon>
        <taxon>Metazoa</taxon>
        <taxon>Ecdysozoa</taxon>
        <taxon>Arthropoda</taxon>
        <taxon>Hexapoda</taxon>
        <taxon>Insecta</taxon>
        <taxon>Pterygota</taxon>
        <taxon>Neoptera</taxon>
        <taxon>Endopterygota</taxon>
        <taxon>Coleoptera</taxon>
        <taxon>Polyphaga</taxon>
        <taxon>Elateriformia</taxon>
        <taxon>Elateroidea</taxon>
        <taxon>Lampyridae</taxon>
        <taxon>Lampyrinae</taxon>
        <taxon>Pyrocoelia</taxon>
    </lineage>
</organism>
<proteinExistence type="predicted"/>
<dbReference type="SMART" id="SM00235">
    <property type="entry name" value="ZnMc"/>
    <property type="match status" value="1"/>
</dbReference>
<feature type="binding site" evidence="1">
    <location>
        <position position="151"/>
    </location>
    <ligand>
        <name>Zn(2+)</name>
        <dbReference type="ChEBI" id="CHEBI:29105"/>
        <note>catalytic</note>
    </ligand>
</feature>
<keyword evidence="1 2" id="KW-0479">Metal-binding</keyword>
<evidence type="ECO:0000313" key="4">
    <source>
        <dbReference type="EMBL" id="KAK5644643.1"/>
    </source>
</evidence>
<dbReference type="GO" id="GO:0004222">
    <property type="term" value="F:metalloendopeptidase activity"/>
    <property type="evidence" value="ECO:0007669"/>
    <property type="project" value="UniProtKB-UniRule"/>
</dbReference>
<dbReference type="Proteomes" id="UP001329430">
    <property type="component" value="Chromosome 4"/>
</dbReference>
<dbReference type="EC" id="3.4.24.-" evidence="2"/>
<evidence type="ECO:0000256" key="1">
    <source>
        <dbReference type="PROSITE-ProRule" id="PRU01211"/>
    </source>
</evidence>
<evidence type="ECO:0000259" key="3">
    <source>
        <dbReference type="PROSITE" id="PS51864"/>
    </source>
</evidence>
<feature type="binding site" evidence="1">
    <location>
        <position position="145"/>
    </location>
    <ligand>
        <name>Zn(2+)</name>
        <dbReference type="ChEBI" id="CHEBI:29105"/>
        <note>catalytic</note>
    </ligand>
</feature>
<dbReference type="CDD" id="cd04280">
    <property type="entry name" value="ZnMc_astacin_like"/>
    <property type="match status" value="1"/>
</dbReference>
<feature type="signal peptide" evidence="2">
    <location>
        <begin position="1"/>
        <end position="20"/>
    </location>
</feature>
<name>A0AAN7VG45_9COLE</name>
<dbReference type="PRINTS" id="PR00480">
    <property type="entry name" value="ASTACIN"/>
</dbReference>
<feature type="active site" evidence="1">
    <location>
        <position position="142"/>
    </location>
</feature>
<dbReference type="EMBL" id="JAVRBK010000004">
    <property type="protein sequence ID" value="KAK5644643.1"/>
    <property type="molecule type" value="Genomic_DNA"/>
</dbReference>
<dbReference type="InterPro" id="IPR024079">
    <property type="entry name" value="MetalloPept_cat_dom_sf"/>
</dbReference>
<feature type="chain" id="PRO_5042673885" description="Metalloendopeptidase" evidence="2">
    <location>
        <begin position="21"/>
        <end position="218"/>
    </location>
</feature>
<dbReference type="InterPro" id="IPR001506">
    <property type="entry name" value="Peptidase_M12A"/>
</dbReference>
<keyword evidence="1 2" id="KW-0378">Hydrolase</keyword>
<dbReference type="PANTHER" id="PTHR10127:SF814">
    <property type="entry name" value="MEPRIN A SUBUNIT BETA"/>
    <property type="match status" value="1"/>
</dbReference>